<evidence type="ECO:0000256" key="4">
    <source>
        <dbReference type="ARBA" id="ARBA00005225"/>
    </source>
</evidence>
<comment type="catalytic activity">
    <reaction evidence="1 16">
        <text>(R)-pantothenate + ATP = (R)-4'-phosphopantothenate + ADP + H(+)</text>
        <dbReference type="Rhea" id="RHEA:16373"/>
        <dbReference type="ChEBI" id="CHEBI:10986"/>
        <dbReference type="ChEBI" id="CHEBI:15378"/>
        <dbReference type="ChEBI" id="CHEBI:29032"/>
        <dbReference type="ChEBI" id="CHEBI:30616"/>
        <dbReference type="ChEBI" id="CHEBI:456216"/>
        <dbReference type="EC" id="2.7.1.33"/>
    </reaction>
</comment>
<sequence>MLLAIDVGNTNISFGVLEGEALRHHLRCESARSRTADEYAVLVRQMLDLRRVDLARIDSAVIASVVPTLTDTMVGLVERAFGIEPLVVGPGIKTGMSILYENPREVGADRIVNAVAAHEWVKRAAEPPSAHEHGIDLGRGGEAGRGDHAAASGVIVVDFGTATTFDCVTPRGEYLGGVIAPGIQISAEALFSRAARLSRVEIALPPRVVGRNPVHSMQSGIVYGYAGLVDGLVARLRRELGYPCRVVATGGLARLIAPQTETIEVVDDDLTLTGLRLIYERNAERNSGPATLPPAARGGGQD</sequence>
<organism evidence="17 18">
    <name type="scientific">Sorangium cellulosum</name>
    <name type="common">Polyangium cellulosum</name>
    <dbReference type="NCBI Taxonomy" id="56"/>
    <lineage>
        <taxon>Bacteria</taxon>
        <taxon>Pseudomonadati</taxon>
        <taxon>Myxococcota</taxon>
        <taxon>Polyangia</taxon>
        <taxon>Polyangiales</taxon>
        <taxon>Polyangiaceae</taxon>
        <taxon>Sorangium</taxon>
    </lineage>
</organism>
<feature type="binding site" evidence="16">
    <location>
        <position position="161"/>
    </location>
    <ligand>
        <name>ATP</name>
        <dbReference type="ChEBI" id="CHEBI:30616"/>
    </ligand>
</feature>
<keyword evidence="7 16" id="KW-0963">Cytoplasm</keyword>
<comment type="function">
    <text evidence="16">Catalyzes the phosphorylation of pantothenate (Pan), the first step in CoA biosynthesis.</text>
</comment>
<evidence type="ECO:0000256" key="3">
    <source>
        <dbReference type="ARBA" id="ARBA00004496"/>
    </source>
</evidence>
<dbReference type="PANTHER" id="PTHR34265:SF1">
    <property type="entry name" value="TYPE III PANTOTHENATE KINASE"/>
    <property type="match status" value="1"/>
</dbReference>
<evidence type="ECO:0000256" key="8">
    <source>
        <dbReference type="ARBA" id="ARBA00022679"/>
    </source>
</evidence>
<keyword evidence="16" id="KW-0479">Metal-binding</keyword>
<feature type="active site" description="Proton acceptor" evidence="16">
    <location>
        <position position="109"/>
    </location>
</feature>
<dbReference type="GO" id="GO:0005737">
    <property type="term" value="C:cytoplasm"/>
    <property type="evidence" value="ECO:0007669"/>
    <property type="project" value="UniProtKB-SubCell"/>
</dbReference>
<comment type="pathway">
    <text evidence="4 16">Cofactor biosynthesis; coenzyme A biosynthesis; CoA from (R)-pantothenate: step 1/5.</text>
</comment>
<dbReference type="NCBIfam" id="TIGR00671">
    <property type="entry name" value="baf"/>
    <property type="match status" value="2"/>
</dbReference>
<dbReference type="GO" id="GO:0046872">
    <property type="term" value="F:metal ion binding"/>
    <property type="evidence" value="ECO:0007669"/>
    <property type="project" value="UniProtKB-KW"/>
</dbReference>
<dbReference type="AlphaFoldDB" id="A0A150QGC3"/>
<comment type="subcellular location">
    <subcellularLocation>
        <location evidence="3 16">Cytoplasm</location>
    </subcellularLocation>
</comment>
<reference evidence="17 18" key="1">
    <citation type="submission" date="2014-02" db="EMBL/GenBank/DDBJ databases">
        <title>The small core and large imbalanced accessory genome model reveals a collaborative survival strategy of Sorangium cellulosum strains in nature.</title>
        <authorList>
            <person name="Han K."/>
            <person name="Peng R."/>
            <person name="Blom J."/>
            <person name="Li Y.-Z."/>
        </authorList>
    </citation>
    <scope>NUCLEOTIDE SEQUENCE [LARGE SCALE GENOMIC DNA]</scope>
    <source>
        <strain evidence="17 18">So0008-312</strain>
    </source>
</reference>
<evidence type="ECO:0000256" key="11">
    <source>
        <dbReference type="ARBA" id="ARBA00022840"/>
    </source>
</evidence>
<dbReference type="CDD" id="cd24015">
    <property type="entry name" value="ASKHA_NBD_PanK-III"/>
    <property type="match status" value="1"/>
</dbReference>
<dbReference type="HAMAP" id="MF_01274">
    <property type="entry name" value="Pantothen_kinase_3"/>
    <property type="match status" value="1"/>
</dbReference>
<accession>A0A150QGC3</accession>
<keyword evidence="8 16" id="KW-0808">Transferase</keyword>
<dbReference type="GO" id="GO:0004594">
    <property type="term" value="F:pantothenate kinase activity"/>
    <property type="evidence" value="ECO:0007669"/>
    <property type="project" value="UniProtKB-UniRule"/>
</dbReference>
<dbReference type="Gene3D" id="3.30.420.40">
    <property type="match status" value="3"/>
</dbReference>
<evidence type="ECO:0000313" key="18">
    <source>
        <dbReference type="Proteomes" id="UP000075260"/>
    </source>
</evidence>
<feature type="binding site" evidence="16">
    <location>
        <position position="100"/>
    </location>
    <ligand>
        <name>substrate</name>
    </ligand>
</feature>
<evidence type="ECO:0000256" key="16">
    <source>
        <dbReference type="HAMAP-Rule" id="MF_01274"/>
    </source>
</evidence>
<feature type="binding site" evidence="16">
    <location>
        <begin position="6"/>
        <end position="13"/>
    </location>
    <ligand>
        <name>ATP</name>
        <dbReference type="ChEBI" id="CHEBI:30616"/>
    </ligand>
</feature>
<dbReference type="GO" id="GO:0015937">
    <property type="term" value="P:coenzyme A biosynthetic process"/>
    <property type="evidence" value="ECO:0007669"/>
    <property type="project" value="UniProtKB-UniRule"/>
</dbReference>
<evidence type="ECO:0000313" key="17">
    <source>
        <dbReference type="EMBL" id="KYF66912.1"/>
    </source>
</evidence>
<evidence type="ECO:0000256" key="10">
    <source>
        <dbReference type="ARBA" id="ARBA00022777"/>
    </source>
</evidence>
<evidence type="ECO:0000256" key="1">
    <source>
        <dbReference type="ARBA" id="ARBA00001206"/>
    </source>
</evidence>
<dbReference type="InterPro" id="IPR004619">
    <property type="entry name" value="Type_III_PanK"/>
</dbReference>
<dbReference type="EC" id="2.7.1.33" evidence="6 16"/>
<dbReference type="SUPFAM" id="SSF53067">
    <property type="entry name" value="Actin-like ATPase domain"/>
    <property type="match status" value="2"/>
</dbReference>
<dbReference type="EMBL" id="JEMA01000698">
    <property type="protein sequence ID" value="KYF66912.1"/>
    <property type="molecule type" value="Genomic_DNA"/>
</dbReference>
<keyword evidence="12 16" id="KW-0630">Potassium</keyword>
<feature type="binding site" evidence="16">
    <location>
        <position position="158"/>
    </location>
    <ligand>
        <name>K(+)</name>
        <dbReference type="ChEBI" id="CHEBI:29103"/>
    </ligand>
</feature>
<evidence type="ECO:0000256" key="12">
    <source>
        <dbReference type="ARBA" id="ARBA00022958"/>
    </source>
</evidence>
<keyword evidence="11 16" id="KW-0067">ATP-binding</keyword>
<evidence type="ECO:0000256" key="2">
    <source>
        <dbReference type="ARBA" id="ARBA00001958"/>
    </source>
</evidence>
<keyword evidence="10 16" id="KW-0418">Kinase</keyword>
<evidence type="ECO:0000256" key="14">
    <source>
        <dbReference type="ARBA" id="ARBA00038036"/>
    </source>
</evidence>
<name>A0A150QGC3_SORCE</name>
<dbReference type="GO" id="GO:0005524">
    <property type="term" value="F:ATP binding"/>
    <property type="evidence" value="ECO:0007669"/>
    <property type="project" value="UniProtKB-UniRule"/>
</dbReference>
<proteinExistence type="inferred from homology"/>
<feature type="binding site" evidence="16">
    <location>
        <begin position="107"/>
        <end position="110"/>
    </location>
    <ligand>
        <name>substrate</name>
    </ligand>
</feature>
<dbReference type="UniPathway" id="UPA00241">
    <property type="reaction ID" value="UER00352"/>
</dbReference>
<comment type="caution">
    <text evidence="16">Lacks conserved residue(s) required for the propagation of feature annotation.</text>
</comment>
<comment type="subunit">
    <text evidence="5 16">Homodimer.</text>
</comment>
<dbReference type="PANTHER" id="PTHR34265">
    <property type="entry name" value="TYPE III PANTOTHENATE KINASE"/>
    <property type="match status" value="1"/>
</dbReference>
<comment type="cofactor">
    <cofactor evidence="16">
        <name>NH4(+)</name>
        <dbReference type="ChEBI" id="CHEBI:28938"/>
    </cofactor>
    <cofactor evidence="16">
        <name>K(+)</name>
        <dbReference type="ChEBI" id="CHEBI:29103"/>
    </cofactor>
    <text evidence="16">A monovalent cation. Ammonium or potassium.</text>
</comment>
<evidence type="ECO:0000256" key="9">
    <source>
        <dbReference type="ARBA" id="ARBA00022741"/>
    </source>
</evidence>
<evidence type="ECO:0000256" key="6">
    <source>
        <dbReference type="ARBA" id="ARBA00012102"/>
    </source>
</evidence>
<keyword evidence="9 16" id="KW-0547">Nucleotide-binding</keyword>
<comment type="cofactor">
    <cofactor evidence="2">
        <name>K(+)</name>
        <dbReference type="ChEBI" id="CHEBI:29103"/>
    </cofactor>
</comment>
<dbReference type="Proteomes" id="UP000075260">
    <property type="component" value="Unassembled WGS sequence"/>
</dbReference>
<evidence type="ECO:0000256" key="15">
    <source>
        <dbReference type="ARBA" id="ARBA00040883"/>
    </source>
</evidence>
<evidence type="ECO:0000256" key="5">
    <source>
        <dbReference type="ARBA" id="ARBA00011738"/>
    </source>
</evidence>
<comment type="similarity">
    <text evidence="14 16">Belongs to the type III pantothenate kinase family.</text>
</comment>
<evidence type="ECO:0000256" key="7">
    <source>
        <dbReference type="ARBA" id="ARBA00022490"/>
    </source>
</evidence>
<dbReference type="InterPro" id="IPR043129">
    <property type="entry name" value="ATPase_NBD"/>
</dbReference>
<dbReference type="RefSeq" id="WP_061610191.1">
    <property type="nucleotide sequence ID" value="NZ_JEMA01000698.1"/>
</dbReference>
<protein>
    <recommendedName>
        <fullName evidence="15 16">Type III pantothenate kinase</fullName>
        <ecNumber evidence="6 16">2.7.1.33</ecNumber>
    </recommendedName>
    <alternativeName>
        <fullName evidence="16">PanK-III</fullName>
    </alternativeName>
    <alternativeName>
        <fullName evidence="16">Pantothenic acid kinase</fullName>
    </alternativeName>
</protein>
<gene>
    <name evidence="16" type="primary">coaX</name>
    <name evidence="17" type="ORF">BE15_30105</name>
</gene>
<evidence type="ECO:0000256" key="13">
    <source>
        <dbReference type="ARBA" id="ARBA00022993"/>
    </source>
</evidence>
<comment type="caution">
    <text evidence="17">The sequence shown here is derived from an EMBL/GenBank/DDBJ whole genome shotgun (WGS) entry which is preliminary data.</text>
</comment>
<dbReference type="Pfam" id="PF03309">
    <property type="entry name" value="Pan_kinase"/>
    <property type="match status" value="2"/>
</dbReference>
<dbReference type="OrthoDB" id="9804707at2"/>
<keyword evidence="13 16" id="KW-0173">Coenzyme A biosynthesis</keyword>